<sequence length="121" mass="13712">MGKIKIHTLGSEDEKAQKEKLTRQREEKKKREAAEKVHVSGMGGGERVKSVNMSEEEVDKMAKLTQEVEKDQAESGETKEEKKSQPKKARVRSKKYQEALGKVDKNKLYELGIALCFETSS</sequence>
<feature type="compositionally biased region" description="Basic and acidic residues" evidence="1">
    <location>
        <begin position="59"/>
        <end position="84"/>
    </location>
</feature>
<name>A0A0G0PPW0_9BACT</name>
<protein>
    <submittedName>
        <fullName evidence="2">Uncharacterized protein</fullName>
    </submittedName>
</protein>
<proteinExistence type="predicted"/>
<feature type="region of interest" description="Disordered" evidence="1">
    <location>
        <begin position="1"/>
        <end position="96"/>
    </location>
</feature>
<feature type="compositionally biased region" description="Basic residues" evidence="1">
    <location>
        <begin position="85"/>
        <end position="94"/>
    </location>
</feature>
<reference evidence="2 3" key="1">
    <citation type="journal article" date="2015" name="Nature">
        <title>rRNA introns, odd ribosomes, and small enigmatic genomes across a large radiation of phyla.</title>
        <authorList>
            <person name="Brown C.T."/>
            <person name="Hug L.A."/>
            <person name="Thomas B.C."/>
            <person name="Sharon I."/>
            <person name="Castelle C.J."/>
            <person name="Singh A."/>
            <person name="Wilkins M.J."/>
            <person name="Williams K.H."/>
            <person name="Banfield J.F."/>
        </authorList>
    </citation>
    <scope>NUCLEOTIDE SEQUENCE [LARGE SCALE GENOMIC DNA]</scope>
</reference>
<gene>
    <name evidence="2" type="ORF">UT63_C0111G0005</name>
</gene>
<evidence type="ECO:0000256" key="1">
    <source>
        <dbReference type="SAM" id="MobiDB-lite"/>
    </source>
</evidence>
<feature type="compositionally biased region" description="Basic and acidic residues" evidence="1">
    <location>
        <begin position="10"/>
        <end position="38"/>
    </location>
</feature>
<evidence type="ECO:0000313" key="2">
    <source>
        <dbReference type="EMBL" id="KKR29948.1"/>
    </source>
</evidence>
<organism evidence="2 3">
    <name type="scientific">Candidatus Gottesmanbacteria bacterium GW2011_GWC2_39_8</name>
    <dbReference type="NCBI Taxonomy" id="1618450"/>
    <lineage>
        <taxon>Bacteria</taxon>
        <taxon>Candidatus Gottesmaniibacteriota</taxon>
    </lineage>
</organism>
<dbReference type="EMBL" id="LBXN01000111">
    <property type="protein sequence ID" value="KKR29948.1"/>
    <property type="molecule type" value="Genomic_DNA"/>
</dbReference>
<evidence type="ECO:0000313" key="3">
    <source>
        <dbReference type="Proteomes" id="UP000034539"/>
    </source>
</evidence>
<dbReference type="AlphaFoldDB" id="A0A0G0PPW0"/>
<dbReference type="Proteomes" id="UP000034539">
    <property type="component" value="Unassembled WGS sequence"/>
</dbReference>
<accession>A0A0G0PPW0</accession>
<comment type="caution">
    <text evidence="2">The sequence shown here is derived from an EMBL/GenBank/DDBJ whole genome shotgun (WGS) entry which is preliminary data.</text>
</comment>